<gene>
    <name evidence="11" type="ORF">JZ751_016670</name>
</gene>
<keyword evidence="12" id="KW-1185">Reference proteome</keyword>
<dbReference type="PROSITE" id="PS50209">
    <property type="entry name" value="CARD"/>
    <property type="match status" value="1"/>
</dbReference>
<dbReference type="PRINTS" id="PR00376">
    <property type="entry name" value="IL1BCENZYME"/>
</dbReference>
<dbReference type="PROSITE" id="PS01122">
    <property type="entry name" value="CASPASE_CYS"/>
    <property type="match status" value="1"/>
</dbReference>
<dbReference type="EMBL" id="JAFBMS010002788">
    <property type="protein sequence ID" value="KAG9328057.1"/>
    <property type="molecule type" value="Genomic_DNA"/>
</dbReference>
<dbReference type="SUPFAM" id="SSF47986">
    <property type="entry name" value="DEATH domain"/>
    <property type="match status" value="1"/>
</dbReference>
<evidence type="ECO:0000256" key="6">
    <source>
        <dbReference type="ARBA" id="ARBA00023145"/>
    </source>
</evidence>
<dbReference type="PANTHER" id="PTHR48169:SF7">
    <property type="entry name" value="CASPASE 10"/>
    <property type="match status" value="1"/>
</dbReference>
<dbReference type="SUPFAM" id="SSF52129">
    <property type="entry name" value="Caspase-like"/>
    <property type="match status" value="1"/>
</dbReference>
<dbReference type="OrthoDB" id="6114029at2759"/>
<comment type="caution">
    <text evidence="11">The sequence shown here is derived from an EMBL/GenBank/DDBJ whole genome shotgun (WGS) entry which is preliminary data.</text>
</comment>
<dbReference type="PROSITE" id="PS50208">
    <property type="entry name" value="CASPASE_P20"/>
    <property type="match status" value="1"/>
</dbReference>
<evidence type="ECO:0000256" key="5">
    <source>
        <dbReference type="ARBA" id="ARBA00022807"/>
    </source>
</evidence>
<evidence type="ECO:0000256" key="4">
    <source>
        <dbReference type="ARBA" id="ARBA00022801"/>
    </source>
</evidence>
<evidence type="ECO:0000259" key="9">
    <source>
        <dbReference type="PROSITE" id="PS50208"/>
    </source>
</evidence>
<keyword evidence="5" id="KW-0788">Thiol protease</keyword>
<keyword evidence="6" id="KW-0865">Zymogen</keyword>
<dbReference type="InterPro" id="IPR011600">
    <property type="entry name" value="Pept_C14_caspase"/>
</dbReference>
<dbReference type="InterPro" id="IPR029030">
    <property type="entry name" value="Caspase-like_dom_sf"/>
</dbReference>
<evidence type="ECO:0000259" key="8">
    <source>
        <dbReference type="PROSITE" id="PS50207"/>
    </source>
</evidence>
<dbReference type="InterPro" id="IPR016129">
    <property type="entry name" value="Caspase_his_AS"/>
</dbReference>
<dbReference type="InterPro" id="IPR015917">
    <property type="entry name" value="Pept_C14A"/>
</dbReference>
<comment type="similarity">
    <text evidence="1 7">Belongs to the peptidase C14A family.</text>
</comment>
<evidence type="ECO:0000313" key="12">
    <source>
        <dbReference type="Proteomes" id="UP000824540"/>
    </source>
</evidence>
<dbReference type="GO" id="GO:0005737">
    <property type="term" value="C:cytoplasm"/>
    <property type="evidence" value="ECO:0007669"/>
    <property type="project" value="UniProtKB-ARBA"/>
</dbReference>
<dbReference type="InterPro" id="IPR001309">
    <property type="entry name" value="Pept_C14_p20"/>
</dbReference>
<dbReference type="InterPro" id="IPR001315">
    <property type="entry name" value="CARD"/>
</dbReference>
<feature type="domain" description="CARD" evidence="10">
    <location>
        <begin position="263"/>
        <end position="352"/>
    </location>
</feature>
<dbReference type="GO" id="GO:0006915">
    <property type="term" value="P:apoptotic process"/>
    <property type="evidence" value="ECO:0007669"/>
    <property type="project" value="UniProtKB-KW"/>
</dbReference>
<accession>A0A8T2MU94</accession>
<dbReference type="GO" id="GO:0004197">
    <property type="term" value="F:cysteine-type endopeptidase activity"/>
    <property type="evidence" value="ECO:0007669"/>
    <property type="project" value="InterPro"/>
</dbReference>
<dbReference type="GO" id="GO:0006508">
    <property type="term" value="P:proteolysis"/>
    <property type="evidence" value="ECO:0007669"/>
    <property type="project" value="UniProtKB-KW"/>
</dbReference>
<dbReference type="GO" id="GO:0042981">
    <property type="term" value="P:regulation of apoptotic process"/>
    <property type="evidence" value="ECO:0007669"/>
    <property type="project" value="InterPro"/>
</dbReference>
<dbReference type="SMART" id="SM00115">
    <property type="entry name" value="CASc"/>
    <property type="match status" value="1"/>
</dbReference>
<organism evidence="11 12">
    <name type="scientific">Albula glossodonta</name>
    <name type="common">roundjaw bonefish</name>
    <dbReference type="NCBI Taxonomy" id="121402"/>
    <lineage>
        <taxon>Eukaryota</taxon>
        <taxon>Metazoa</taxon>
        <taxon>Chordata</taxon>
        <taxon>Craniata</taxon>
        <taxon>Vertebrata</taxon>
        <taxon>Euteleostomi</taxon>
        <taxon>Actinopterygii</taxon>
        <taxon>Neopterygii</taxon>
        <taxon>Teleostei</taxon>
        <taxon>Albuliformes</taxon>
        <taxon>Albulidae</taxon>
        <taxon>Albula</taxon>
    </lineage>
</organism>
<evidence type="ECO:0000259" key="10">
    <source>
        <dbReference type="PROSITE" id="PS50209"/>
    </source>
</evidence>
<dbReference type="AlphaFoldDB" id="A0A8T2MU94"/>
<evidence type="ECO:0008006" key="13">
    <source>
        <dbReference type="Google" id="ProtNLM"/>
    </source>
</evidence>
<dbReference type="GO" id="GO:0051604">
    <property type="term" value="P:protein maturation"/>
    <property type="evidence" value="ECO:0007669"/>
    <property type="project" value="UniProtKB-ARBA"/>
</dbReference>
<feature type="domain" description="Caspase family p10" evidence="8">
    <location>
        <begin position="91"/>
        <end position="180"/>
    </location>
</feature>
<dbReference type="InterPro" id="IPR033139">
    <property type="entry name" value="Caspase_cys_AS"/>
</dbReference>
<sequence length="361" mass="40461">MLSLMEELSRRNHSGMDCLVVCVLSHGDRDLVYGVDENEVYLSQLTSHFSGDGCPSLVGKPKLFFIQACQGGKVQRPVHIAPDNVNITAGTIAPIPEGADFLLAMSTVPKYVSFRDPIEGTWFIQSLCRNLLEMVPRGKNLLDILTEVNNDVSRRSMMDESGTWKQMPQPQYTLRKSVVFPVPERPPPKLMPLTAAMSQAESSGHLAPPLTGNPHMAGTHEDLYNRICAAGTEEEKMTIFYRALSSGSKEFFKLLKKNKPDLFQKLGSQFVEEHRAKLIQRATAAQLIADALHGKKMIHSELYSQITAAVTSQEKMRLLYRALQAAMEVRAAFFEELQETELYLLKDLGETQLKDPSIFRF</sequence>
<keyword evidence="3" id="KW-0053">Apoptosis</keyword>
<evidence type="ECO:0000256" key="2">
    <source>
        <dbReference type="ARBA" id="ARBA00022670"/>
    </source>
</evidence>
<dbReference type="Gene3D" id="3.40.50.1460">
    <property type="match status" value="1"/>
</dbReference>
<evidence type="ECO:0000313" key="11">
    <source>
        <dbReference type="EMBL" id="KAG9328057.1"/>
    </source>
</evidence>
<dbReference type="Pfam" id="PF00656">
    <property type="entry name" value="Peptidase_C14"/>
    <property type="match status" value="1"/>
</dbReference>
<dbReference type="InterPro" id="IPR011029">
    <property type="entry name" value="DEATH-like_dom_sf"/>
</dbReference>
<keyword evidence="4" id="KW-0378">Hydrolase</keyword>
<evidence type="ECO:0000256" key="3">
    <source>
        <dbReference type="ARBA" id="ARBA00022703"/>
    </source>
</evidence>
<protein>
    <recommendedName>
        <fullName evidence="13">Caspase-8</fullName>
    </recommendedName>
</protein>
<dbReference type="PROSITE" id="PS50207">
    <property type="entry name" value="CASPASE_P10"/>
    <property type="match status" value="1"/>
</dbReference>
<reference evidence="11" key="1">
    <citation type="thesis" date="2021" institute="BYU ScholarsArchive" country="Provo, UT, USA">
        <title>Applications of and Algorithms for Genome Assembly and Genomic Analyses with an Emphasis on Marine Teleosts.</title>
        <authorList>
            <person name="Pickett B.D."/>
        </authorList>
    </citation>
    <scope>NUCLEOTIDE SEQUENCE</scope>
    <source>
        <strain evidence="11">HI-2016</strain>
    </source>
</reference>
<feature type="domain" description="Caspase family p20" evidence="9">
    <location>
        <begin position="1"/>
        <end position="73"/>
    </location>
</feature>
<proteinExistence type="inferred from homology"/>
<dbReference type="Pfam" id="PF00619">
    <property type="entry name" value="CARD"/>
    <property type="match status" value="1"/>
</dbReference>
<dbReference type="Proteomes" id="UP000824540">
    <property type="component" value="Unassembled WGS sequence"/>
</dbReference>
<dbReference type="Gene3D" id="1.10.533.10">
    <property type="entry name" value="Death Domain, Fas"/>
    <property type="match status" value="2"/>
</dbReference>
<dbReference type="PROSITE" id="PS01121">
    <property type="entry name" value="CASPASE_HIS"/>
    <property type="match status" value="1"/>
</dbReference>
<evidence type="ECO:0000256" key="1">
    <source>
        <dbReference type="ARBA" id="ARBA00010134"/>
    </source>
</evidence>
<keyword evidence="2" id="KW-0645">Protease</keyword>
<name>A0A8T2MU94_9TELE</name>
<dbReference type="InterPro" id="IPR002138">
    <property type="entry name" value="Pept_C14_p10"/>
</dbReference>
<dbReference type="PANTHER" id="PTHR48169">
    <property type="entry name" value="DED DOMAIN-CONTAINING PROTEIN"/>
    <property type="match status" value="1"/>
</dbReference>
<evidence type="ECO:0000256" key="7">
    <source>
        <dbReference type="RuleBase" id="RU003971"/>
    </source>
</evidence>